<proteinExistence type="predicted"/>
<name>M5EFY5_9HYPH</name>
<evidence type="ECO:0000313" key="2">
    <source>
        <dbReference type="Proteomes" id="UP000012062"/>
    </source>
</evidence>
<accession>M5EFY5</accession>
<keyword evidence="2" id="KW-1185">Reference proteome</keyword>
<dbReference type="EMBL" id="CAUM01000004">
    <property type="protein sequence ID" value="CCV03098.1"/>
    <property type="molecule type" value="Genomic_DNA"/>
</dbReference>
<comment type="caution">
    <text evidence="1">The sequence shown here is derived from an EMBL/GenBank/DDBJ whole genome shotgun (WGS) entry which is preliminary data.</text>
</comment>
<protein>
    <submittedName>
        <fullName evidence="1">Uncharacterized protein</fullName>
    </submittedName>
</protein>
<dbReference type="Proteomes" id="UP000012062">
    <property type="component" value="Unassembled WGS sequence"/>
</dbReference>
<sequence>MTSHPAAGGGPLIRTVATLLQSSDYPKLRGRGGLVQPDTYSSIDTSQRSFLLIRLSCSGWSTMCRHRKQSPYFGCPLYHAGHQRRLVRFREPFQNKRLYDRS</sequence>
<evidence type="ECO:0000313" key="1">
    <source>
        <dbReference type="EMBL" id="CCV03098.1"/>
    </source>
</evidence>
<reference evidence="1 2" key="1">
    <citation type="submission" date="2013-02" db="EMBL/GenBank/DDBJ databases">
        <authorList>
            <person name="Genoscope - CEA"/>
        </authorList>
    </citation>
    <scope>NUCLEOTIDE SEQUENCE [LARGE SCALE GENOMIC DNA]</scope>
    <source>
        <strain evidence="1 2">STM 2683</strain>
    </source>
</reference>
<gene>
    <name evidence="1" type="ORF">MESS2_1010029</name>
</gene>
<dbReference type="AlphaFoldDB" id="M5EFY5"/>
<organism evidence="1 2">
    <name type="scientific">Mesorhizobium metallidurans STM 2683</name>
    <dbReference type="NCBI Taxonomy" id="1297569"/>
    <lineage>
        <taxon>Bacteria</taxon>
        <taxon>Pseudomonadati</taxon>
        <taxon>Pseudomonadota</taxon>
        <taxon>Alphaproteobacteria</taxon>
        <taxon>Hyphomicrobiales</taxon>
        <taxon>Phyllobacteriaceae</taxon>
        <taxon>Mesorhizobium</taxon>
    </lineage>
</organism>